<dbReference type="EMBL" id="JAVRIC010000022">
    <property type="protein sequence ID" value="MDT0498499.1"/>
    <property type="molecule type" value="Genomic_DNA"/>
</dbReference>
<gene>
    <name evidence="6 7" type="primary">rsmH</name>
    <name evidence="7" type="ORF">RM530_14195</name>
</gene>
<dbReference type="EC" id="2.1.1.199" evidence="6"/>
<dbReference type="NCBIfam" id="TIGR00006">
    <property type="entry name" value="16S rRNA (cytosine(1402)-N(4))-methyltransferase RsmH"/>
    <property type="match status" value="1"/>
</dbReference>
<name>A0ABU2WKU2_9GAMM</name>
<comment type="caution">
    <text evidence="7">The sequence shown here is derived from an EMBL/GenBank/DDBJ whole genome shotgun (WGS) entry which is preliminary data.</text>
</comment>
<feature type="binding site" evidence="6">
    <location>
        <position position="78"/>
    </location>
    <ligand>
        <name>S-adenosyl-L-methionine</name>
        <dbReference type="ChEBI" id="CHEBI:59789"/>
    </ligand>
</feature>
<dbReference type="GO" id="GO:0032259">
    <property type="term" value="P:methylation"/>
    <property type="evidence" value="ECO:0007669"/>
    <property type="project" value="UniProtKB-KW"/>
</dbReference>
<dbReference type="Pfam" id="PF01795">
    <property type="entry name" value="Methyltransf_5"/>
    <property type="match status" value="1"/>
</dbReference>
<evidence type="ECO:0000256" key="5">
    <source>
        <dbReference type="ARBA" id="ARBA00022691"/>
    </source>
</evidence>
<dbReference type="Gene3D" id="3.40.50.150">
    <property type="entry name" value="Vaccinia Virus protein VP39"/>
    <property type="match status" value="1"/>
</dbReference>
<evidence type="ECO:0000313" key="7">
    <source>
        <dbReference type="EMBL" id="MDT0498499.1"/>
    </source>
</evidence>
<keyword evidence="5 6" id="KW-0949">S-adenosyl-L-methionine</keyword>
<feature type="binding site" evidence="6">
    <location>
        <position position="107"/>
    </location>
    <ligand>
        <name>S-adenosyl-L-methionine</name>
        <dbReference type="ChEBI" id="CHEBI:59789"/>
    </ligand>
</feature>
<comment type="catalytic activity">
    <reaction evidence="6">
        <text>cytidine(1402) in 16S rRNA + S-adenosyl-L-methionine = N(4)-methylcytidine(1402) in 16S rRNA + S-adenosyl-L-homocysteine + H(+)</text>
        <dbReference type="Rhea" id="RHEA:42928"/>
        <dbReference type="Rhea" id="RHEA-COMP:10286"/>
        <dbReference type="Rhea" id="RHEA-COMP:10287"/>
        <dbReference type="ChEBI" id="CHEBI:15378"/>
        <dbReference type="ChEBI" id="CHEBI:57856"/>
        <dbReference type="ChEBI" id="CHEBI:59789"/>
        <dbReference type="ChEBI" id="CHEBI:74506"/>
        <dbReference type="ChEBI" id="CHEBI:82748"/>
        <dbReference type="EC" id="2.1.1.199"/>
    </reaction>
</comment>
<evidence type="ECO:0000256" key="1">
    <source>
        <dbReference type="ARBA" id="ARBA00010396"/>
    </source>
</evidence>
<keyword evidence="3 6" id="KW-0489">Methyltransferase</keyword>
<dbReference type="GO" id="GO:0008168">
    <property type="term" value="F:methyltransferase activity"/>
    <property type="evidence" value="ECO:0007669"/>
    <property type="project" value="UniProtKB-KW"/>
</dbReference>
<feature type="binding site" evidence="6">
    <location>
        <position position="100"/>
    </location>
    <ligand>
        <name>S-adenosyl-L-methionine</name>
        <dbReference type="ChEBI" id="CHEBI:59789"/>
    </ligand>
</feature>
<keyword evidence="8" id="KW-1185">Reference proteome</keyword>
<dbReference type="HAMAP" id="MF_01007">
    <property type="entry name" value="16SrRNA_methyltr_H"/>
    <property type="match status" value="1"/>
</dbReference>
<keyword evidence="4 6" id="KW-0808">Transferase</keyword>
<feature type="binding site" evidence="6">
    <location>
        <position position="52"/>
    </location>
    <ligand>
        <name>S-adenosyl-L-methionine</name>
        <dbReference type="ChEBI" id="CHEBI:59789"/>
    </ligand>
</feature>
<evidence type="ECO:0000256" key="4">
    <source>
        <dbReference type="ARBA" id="ARBA00022679"/>
    </source>
</evidence>
<comment type="subcellular location">
    <subcellularLocation>
        <location evidence="6">Cytoplasm</location>
    </subcellularLocation>
</comment>
<sequence length="309" mass="33423">MSAHRPVMLAQALAGLALRAGGRYVDATFGRGGHSAEILAAIGESGQLHAFDQDPQAAQYAQMRFGTRDNFRIHACSFEHIAEIAQVEGFSGQIDGVLFDLGVSSPQLDDAGRGFSFLRDGPLDMRMDPRAGESAAEWLDKARERDIADVLWRLGEERHSRRIARAVVRERMSAGRIETTGRLADIIAAAVPGPRGRIHPATRSFQAIRIHINRELEMLPGALAAAASVLVPGGRLCVISFHSLEDRIVKRYIRDAGLSERDPVTGAAVPGSGPAVALKSIGRVFPDDQETASNPRSRSAVLRIAERLP</sequence>
<dbReference type="PANTHER" id="PTHR11265:SF0">
    <property type="entry name" value="12S RRNA N4-METHYLCYTIDINE METHYLTRANSFERASE"/>
    <property type="match status" value="1"/>
</dbReference>
<protein>
    <recommendedName>
        <fullName evidence="6">Ribosomal RNA small subunit methyltransferase H</fullName>
        <ecNumber evidence="6">2.1.1.199</ecNumber>
    </recommendedName>
    <alternativeName>
        <fullName evidence="6">16S rRNA m(4)C1402 methyltransferase</fullName>
    </alternativeName>
    <alternativeName>
        <fullName evidence="6">rRNA (cytosine-N(4)-)-methyltransferase RsmH</fullName>
    </alternativeName>
</protein>
<feature type="binding site" evidence="6">
    <location>
        <begin position="32"/>
        <end position="34"/>
    </location>
    <ligand>
        <name>S-adenosyl-L-methionine</name>
        <dbReference type="ChEBI" id="CHEBI:59789"/>
    </ligand>
</feature>
<comment type="similarity">
    <text evidence="1 6">Belongs to the methyltransferase superfamily. RsmH family.</text>
</comment>
<evidence type="ECO:0000256" key="2">
    <source>
        <dbReference type="ARBA" id="ARBA00022552"/>
    </source>
</evidence>
<dbReference type="Proteomes" id="UP001254608">
    <property type="component" value="Unassembled WGS sequence"/>
</dbReference>
<comment type="function">
    <text evidence="6">Specifically methylates the N4 position of cytidine in position 1402 (C1402) of 16S rRNA.</text>
</comment>
<dbReference type="InterPro" id="IPR002903">
    <property type="entry name" value="RsmH"/>
</dbReference>
<dbReference type="SUPFAM" id="SSF53335">
    <property type="entry name" value="S-adenosyl-L-methionine-dependent methyltransferases"/>
    <property type="match status" value="1"/>
</dbReference>
<dbReference type="SUPFAM" id="SSF81799">
    <property type="entry name" value="Putative methyltransferase TM0872, insert domain"/>
    <property type="match status" value="1"/>
</dbReference>
<reference evidence="7 8" key="1">
    <citation type="submission" date="2023-09" db="EMBL/GenBank/DDBJ databases">
        <authorList>
            <person name="Rey-Velasco X."/>
        </authorList>
    </citation>
    <scope>NUCLEOTIDE SEQUENCE [LARGE SCALE GENOMIC DNA]</scope>
    <source>
        <strain evidence="7 8">W345</strain>
    </source>
</reference>
<dbReference type="InterPro" id="IPR029063">
    <property type="entry name" value="SAM-dependent_MTases_sf"/>
</dbReference>
<organism evidence="7 8">
    <name type="scientific">Banduia mediterranea</name>
    <dbReference type="NCBI Taxonomy" id="3075609"/>
    <lineage>
        <taxon>Bacteria</taxon>
        <taxon>Pseudomonadati</taxon>
        <taxon>Pseudomonadota</taxon>
        <taxon>Gammaproteobacteria</taxon>
        <taxon>Nevskiales</taxon>
        <taxon>Algiphilaceae</taxon>
        <taxon>Banduia</taxon>
    </lineage>
</organism>
<dbReference type="RefSeq" id="WP_311365911.1">
    <property type="nucleotide sequence ID" value="NZ_JAVRIC010000022.1"/>
</dbReference>
<keyword evidence="2 6" id="KW-0698">rRNA processing</keyword>
<proteinExistence type="inferred from homology"/>
<dbReference type="InterPro" id="IPR023397">
    <property type="entry name" value="SAM-dep_MeTrfase_MraW_recog"/>
</dbReference>
<evidence type="ECO:0000313" key="8">
    <source>
        <dbReference type="Proteomes" id="UP001254608"/>
    </source>
</evidence>
<dbReference type="Gene3D" id="1.10.150.170">
    <property type="entry name" value="Putative methyltransferase TM0872, insert domain"/>
    <property type="match status" value="1"/>
</dbReference>
<dbReference type="PIRSF" id="PIRSF004486">
    <property type="entry name" value="MraW"/>
    <property type="match status" value="1"/>
</dbReference>
<evidence type="ECO:0000256" key="3">
    <source>
        <dbReference type="ARBA" id="ARBA00022603"/>
    </source>
</evidence>
<evidence type="ECO:0000256" key="6">
    <source>
        <dbReference type="HAMAP-Rule" id="MF_01007"/>
    </source>
</evidence>
<keyword evidence="6" id="KW-0963">Cytoplasm</keyword>
<dbReference type="PANTHER" id="PTHR11265">
    <property type="entry name" value="S-ADENOSYL-METHYLTRANSFERASE MRAW"/>
    <property type="match status" value="1"/>
</dbReference>
<accession>A0ABU2WKU2</accession>